<sequence>MPIPDYQTLMLPVLRAVADGQEHRFRSIVEKLADEYQLTDEERNTLLPSGTAPLFDNRVGWARTYLKQAGVVESKKRGYFNITERGKALLAQGPARIDNSTLDRYPEFATFRQKKTGDAQATVTPVSQPGVTAPEIDGSTPEESFAQAYQRLRANLEAELLDQVKSATPSFFERLVIDLLVAMGYGGSRQDAGSVIGRSGDGGIDGTIKEDKLGLDVIYVQAKKWEGAVGRPEIQKFAGALQGQRANKGVFITTSTFTREAKEYAGVIASKIILVDGDQLVKLMVDHNVGVSTVSTFQVKKVDSDYFEGDAL</sequence>
<evidence type="ECO:0000313" key="4">
    <source>
        <dbReference type="Proteomes" id="UP000463700"/>
    </source>
</evidence>
<dbReference type="AlphaFoldDB" id="A0A6N6WMN5"/>
<keyword evidence="3" id="KW-0378">Hydrolase</keyword>
<feature type="domain" description="Restriction endonuclease type IV Mrr" evidence="1">
    <location>
        <begin position="165"/>
        <end position="284"/>
    </location>
</feature>
<dbReference type="Pfam" id="PF04471">
    <property type="entry name" value="Mrr_cat"/>
    <property type="match status" value="1"/>
</dbReference>
<dbReference type="GO" id="GO:0015666">
    <property type="term" value="F:restriction endodeoxyribonuclease activity"/>
    <property type="evidence" value="ECO:0007669"/>
    <property type="project" value="TreeGrafter"/>
</dbReference>
<dbReference type="SUPFAM" id="SSF52980">
    <property type="entry name" value="Restriction endonuclease-like"/>
    <property type="match status" value="1"/>
</dbReference>
<dbReference type="RefSeq" id="WP_154558689.1">
    <property type="nucleotide sequence ID" value="NZ_VOSW01000006.1"/>
</dbReference>
<gene>
    <name evidence="3" type="ORF">FSO04_05245</name>
</gene>
<dbReference type="Pfam" id="PF14338">
    <property type="entry name" value="Mrr_N"/>
    <property type="match status" value="1"/>
</dbReference>
<dbReference type="Proteomes" id="UP000463700">
    <property type="component" value="Unassembled WGS sequence"/>
</dbReference>
<dbReference type="InterPro" id="IPR007560">
    <property type="entry name" value="Restrct_endonuc_IV_Mrr"/>
</dbReference>
<keyword evidence="3" id="KW-0540">Nuclease</keyword>
<dbReference type="Gene3D" id="3.40.1350.10">
    <property type="match status" value="1"/>
</dbReference>
<feature type="domain" description="Restriction system protein Mrr-like N-terminal" evidence="2">
    <location>
        <begin position="6"/>
        <end position="91"/>
    </location>
</feature>
<dbReference type="OrthoDB" id="9781481at2"/>
<evidence type="ECO:0000313" key="3">
    <source>
        <dbReference type="EMBL" id="KAE8761124.1"/>
    </source>
</evidence>
<dbReference type="GO" id="GO:0009307">
    <property type="term" value="P:DNA restriction-modification system"/>
    <property type="evidence" value="ECO:0007669"/>
    <property type="project" value="InterPro"/>
</dbReference>
<evidence type="ECO:0000259" key="2">
    <source>
        <dbReference type="Pfam" id="PF14338"/>
    </source>
</evidence>
<dbReference type="InterPro" id="IPR025745">
    <property type="entry name" value="Mrr-like_N_dom"/>
</dbReference>
<dbReference type="PANTHER" id="PTHR30015">
    <property type="entry name" value="MRR RESTRICTION SYSTEM PROTEIN"/>
    <property type="match status" value="1"/>
</dbReference>
<dbReference type="InterPro" id="IPR011335">
    <property type="entry name" value="Restrct_endonuc-II-like"/>
</dbReference>
<reference evidence="3 4" key="1">
    <citation type="journal article" date="2020" name="Int. J. Syst. Evol. Microbiol.">
        <title>Paraburkholderia madseniana sp. nov., a phenolic acid-degrading bacterium isolated from acidic forest soil.</title>
        <authorList>
            <person name="Wilhelm R.C."/>
            <person name="Murphy S.J.L."/>
            <person name="Feriancek N.M."/>
            <person name="Karasz D.C."/>
            <person name="DeRito C.M."/>
            <person name="Newman J.D."/>
            <person name="Buckley D.H."/>
        </authorList>
    </citation>
    <scope>NUCLEOTIDE SEQUENCE [LARGE SCALE GENOMIC DNA]</scope>
    <source>
        <strain evidence="3 4">RP11</strain>
    </source>
</reference>
<name>A0A6N6WMN5_9BURK</name>
<comment type="caution">
    <text evidence="3">The sequence shown here is derived from an EMBL/GenBank/DDBJ whole genome shotgun (WGS) entry which is preliminary data.</text>
</comment>
<dbReference type="InterPro" id="IPR052906">
    <property type="entry name" value="Type_IV_Methyl-Rstrct_Enzyme"/>
</dbReference>
<dbReference type="InterPro" id="IPR011856">
    <property type="entry name" value="tRNA_endonuc-like_dom_sf"/>
</dbReference>
<accession>A0A6N6WMN5</accession>
<dbReference type="PANTHER" id="PTHR30015:SF7">
    <property type="entry name" value="TYPE IV METHYL-DIRECTED RESTRICTION ENZYME ECOKMRR"/>
    <property type="match status" value="1"/>
</dbReference>
<evidence type="ECO:0000259" key="1">
    <source>
        <dbReference type="Pfam" id="PF04471"/>
    </source>
</evidence>
<proteinExistence type="predicted"/>
<dbReference type="GO" id="GO:0003677">
    <property type="term" value="F:DNA binding"/>
    <property type="evidence" value="ECO:0007669"/>
    <property type="project" value="InterPro"/>
</dbReference>
<keyword evidence="3" id="KW-0255">Endonuclease</keyword>
<dbReference type="EMBL" id="VOSW01000006">
    <property type="protein sequence ID" value="KAE8761124.1"/>
    <property type="molecule type" value="Genomic_DNA"/>
</dbReference>
<organism evidence="3 4">
    <name type="scientific">Paraburkholderia madseniana</name>
    <dbReference type="NCBI Taxonomy" id="2599607"/>
    <lineage>
        <taxon>Bacteria</taxon>
        <taxon>Pseudomonadati</taxon>
        <taxon>Pseudomonadota</taxon>
        <taxon>Betaproteobacteria</taxon>
        <taxon>Burkholderiales</taxon>
        <taxon>Burkholderiaceae</taxon>
        <taxon>Paraburkholderia</taxon>
    </lineage>
</organism>
<protein>
    <submittedName>
        <fullName evidence="3">Restriction endonuclease</fullName>
    </submittedName>
</protein>